<dbReference type="SUPFAM" id="SSF50044">
    <property type="entry name" value="SH3-domain"/>
    <property type="match status" value="1"/>
</dbReference>
<dbReference type="CDD" id="cd11855">
    <property type="entry name" value="SH3_Sho1p"/>
    <property type="match status" value="1"/>
</dbReference>
<evidence type="ECO:0000256" key="11">
    <source>
        <dbReference type="SAM" id="Phobius"/>
    </source>
</evidence>
<keyword evidence="6 11" id="KW-1133">Transmembrane helix</keyword>
<feature type="transmembrane region" description="Helical" evidence="11">
    <location>
        <begin position="15"/>
        <end position="35"/>
    </location>
</feature>
<dbReference type="PRINTS" id="PR00452">
    <property type="entry name" value="SH3DOMAIN"/>
</dbReference>
<dbReference type="PROSITE" id="PS50002">
    <property type="entry name" value="SH3"/>
    <property type="match status" value="1"/>
</dbReference>
<gene>
    <name evidence="13" type="ORF">BD324DRAFT_651682</name>
</gene>
<dbReference type="OrthoDB" id="5983572at2759"/>
<evidence type="ECO:0000256" key="9">
    <source>
        <dbReference type="PROSITE-ProRule" id="PRU00192"/>
    </source>
</evidence>
<comment type="subcellular location">
    <subcellularLocation>
        <location evidence="1">Cell membrane</location>
        <topology evidence="1">Multi-pass membrane protein</topology>
    </subcellularLocation>
</comment>
<evidence type="ECO:0000313" key="14">
    <source>
        <dbReference type="Proteomes" id="UP000193218"/>
    </source>
</evidence>
<evidence type="ECO:0000256" key="6">
    <source>
        <dbReference type="ARBA" id="ARBA00022989"/>
    </source>
</evidence>
<dbReference type="InterPro" id="IPR036028">
    <property type="entry name" value="SH3-like_dom_sf"/>
</dbReference>
<evidence type="ECO:0000256" key="1">
    <source>
        <dbReference type="ARBA" id="ARBA00004651"/>
    </source>
</evidence>
<feature type="region of interest" description="Disordered" evidence="10">
    <location>
        <begin position="206"/>
        <end position="232"/>
    </location>
</feature>
<dbReference type="EMBL" id="NBSH01000008">
    <property type="protein sequence ID" value="ORX36442.1"/>
    <property type="molecule type" value="Genomic_DNA"/>
</dbReference>
<comment type="similarity">
    <text evidence="2">Belongs to the SHO1 family.</text>
</comment>
<reference evidence="13 14" key="1">
    <citation type="submission" date="2017-03" db="EMBL/GenBank/DDBJ databases">
        <title>Widespread Adenine N6-methylation of Active Genes in Fungi.</title>
        <authorList>
            <consortium name="DOE Joint Genome Institute"/>
            <person name="Mondo S.J."/>
            <person name="Dannebaum R.O."/>
            <person name="Kuo R.C."/>
            <person name="Louie K.B."/>
            <person name="Bewick A.J."/>
            <person name="Labutti K."/>
            <person name="Haridas S."/>
            <person name="Kuo A."/>
            <person name="Salamov A."/>
            <person name="Ahrendt S.R."/>
            <person name="Lau R."/>
            <person name="Bowen B.P."/>
            <person name="Lipzen A."/>
            <person name="Sullivan W."/>
            <person name="Andreopoulos W.B."/>
            <person name="Clum A."/>
            <person name="Lindquist E."/>
            <person name="Daum C."/>
            <person name="Northen T.R."/>
            <person name="Ramamoorthy G."/>
            <person name="Schmitz R.J."/>
            <person name="Gryganskyi A."/>
            <person name="Culley D."/>
            <person name="Magnuson J."/>
            <person name="James T.Y."/>
            <person name="O'Malley M.A."/>
            <person name="Stajich J.E."/>
            <person name="Spatafora J.W."/>
            <person name="Visel A."/>
            <person name="Grigoriev I.V."/>
        </authorList>
    </citation>
    <scope>NUCLEOTIDE SEQUENCE [LARGE SCALE GENOMIC DNA]</scope>
    <source>
        <strain evidence="13 14">NRRL Y-17943</strain>
    </source>
</reference>
<keyword evidence="5 11" id="KW-0812">Transmembrane</keyword>
<feature type="transmembrane region" description="Helical" evidence="11">
    <location>
        <begin position="111"/>
        <end position="132"/>
    </location>
</feature>
<comment type="caution">
    <text evidence="13">The sequence shown here is derived from an EMBL/GenBank/DDBJ whole genome shotgun (WGS) entry which is preliminary data.</text>
</comment>
<evidence type="ECO:0000256" key="4">
    <source>
        <dbReference type="ARBA" id="ARBA00022475"/>
    </source>
</evidence>
<name>A0A1Y1UEJ6_9TREE</name>
<dbReference type="InterPro" id="IPR001452">
    <property type="entry name" value="SH3_domain"/>
</dbReference>
<evidence type="ECO:0000313" key="13">
    <source>
        <dbReference type="EMBL" id="ORX36442.1"/>
    </source>
</evidence>
<evidence type="ECO:0000256" key="2">
    <source>
        <dbReference type="ARBA" id="ARBA00009739"/>
    </source>
</evidence>
<dbReference type="Gene3D" id="2.30.30.40">
    <property type="entry name" value="SH3 Domains"/>
    <property type="match status" value="1"/>
</dbReference>
<evidence type="ECO:0000256" key="7">
    <source>
        <dbReference type="ARBA" id="ARBA00023016"/>
    </source>
</evidence>
<evidence type="ECO:0000256" key="5">
    <source>
        <dbReference type="ARBA" id="ARBA00022692"/>
    </source>
</evidence>
<keyword evidence="14" id="KW-1185">Reference proteome</keyword>
<sequence length="295" mass="31269">MLNDFSTGHVLSHPLFLVTFALAFPAWIIAFAGQIAAEAQFDSSIRGNSEPVCKYLWYSIWIQLAVTIHLFLAICTDQLAIHRFQIAVFAAIAEVFSIYGANFLFDSAGSLISVGVGWLLIAIVDLIWILYLTSEEGTLFHNLLSFGGRGGASVGPRHSVRTPKGVANYEADSGLGAGVASSGNGNITGQNGGAYASVPAANTAIPYGSAGPEHGAPQFGQVGDLSGQPTDTVQHPTVQRAKAMYAYNANPDDPNEVSFAKGDLLEVIDNTGKWFQVRTPSGQTGIAPSNYLTML</sequence>
<evidence type="ECO:0000256" key="3">
    <source>
        <dbReference type="ARBA" id="ARBA00022443"/>
    </source>
</evidence>
<feature type="transmembrane region" description="Helical" evidence="11">
    <location>
        <begin position="55"/>
        <end position="74"/>
    </location>
</feature>
<evidence type="ECO:0000256" key="10">
    <source>
        <dbReference type="SAM" id="MobiDB-lite"/>
    </source>
</evidence>
<dbReference type="InParanoid" id="A0A1Y1UEJ6"/>
<keyword evidence="7" id="KW-0346">Stress response</keyword>
<feature type="transmembrane region" description="Helical" evidence="11">
    <location>
        <begin position="86"/>
        <end position="105"/>
    </location>
</feature>
<evidence type="ECO:0000259" key="12">
    <source>
        <dbReference type="PROSITE" id="PS50002"/>
    </source>
</evidence>
<evidence type="ECO:0000256" key="8">
    <source>
        <dbReference type="ARBA" id="ARBA00023136"/>
    </source>
</evidence>
<dbReference type="GO" id="GO:0005886">
    <property type="term" value="C:plasma membrane"/>
    <property type="evidence" value="ECO:0007669"/>
    <property type="project" value="UniProtKB-SubCell"/>
</dbReference>
<dbReference type="GeneID" id="33560182"/>
<keyword evidence="8 11" id="KW-0472">Membrane</keyword>
<accession>A0A1Y1UEJ6</accession>
<protein>
    <recommendedName>
        <fullName evidence="12">SH3 domain-containing protein</fullName>
    </recommendedName>
</protein>
<keyword evidence="4" id="KW-1003">Cell membrane</keyword>
<dbReference type="Pfam" id="PF00018">
    <property type="entry name" value="SH3_1"/>
    <property type="match status" value="1"/>
</dbReference>
<dbReference type="Proteomes" id="UP000193218">
    <property type="component" value="Unassembled WGS sequence"/>
</dbReference>
<dbReference type="SMART" id="SM00326">
    <property type="entry name" value="SH3"/>
    <property type="match status" value="1"/>
</dbReference>
<feature type="domain" description="SH3" evidence="12">
    <location>
        <begin position="236"/>
        <end position="295"/>
    </location>
</feature>
<organism evidence="13 14">
    <name type="scientific">Kockovaella imperatae</name>
    <dbReference type="NCBI Taxonomy" id="4999"/>
    <lineage>
        <taxon>Eukaryota</taxon>
        <taxon>Fungi</taxon>
        <taxon>Dikarya</taxon>
        <taxon>Basidiomycota</taxon>
        <taxon>Agaricomycotina</taxon>
        <taxon>Tremellomycetes</taxon>
        <taxon>Tremellales</taxon>
        <taxon>Cuniculitremaceae</taxon>
        <taxon>Kockovaella</taxon>
    </lineage>
</organism>
<proteinExistence type="inferred from homology"/>
<dbReference type="STRING" id="4999.A0A1Y1UEJ6"/>
<dbReference type="InterPro" id="IPR035522">
    <property type="entry name" value="Sho1_SH3"/>
</dbReference>
<dbReference type="AlphaFoldDB" id="A0A1Y1UEJ6"/>
<keyword evidence="3 9" id="KW-0728">SH3 domain</keyword>
<dbReference type="RefSeq" id="XP_021870543.1">
    <property type="nucleotide sequence ID" value="XM_022018373.1"/>
</dbReference>